<dbReference type="RefSeq" id="WP_275476991.1">
    <property type="nucleotide sequence ID" value="NZ_CP162940.1"/>
</dbReference>
<evidence type="ECO:0000259" key="2">
    <source>
        <dbReference type="Pfam" id="PF00107"/>
    </source>
</evidence>
<dbReference type="CDD" id="cd08261">
    <property type="entry name" value="Zn_ADH7"/>
    <property type="match status" value="1"/>
</dbReference>
<dbReference type="InterPro" id="IPR050129">
    <property type="entry name" value="Zn_alcohol_dh"/>
</dbReference>
<dbReference type="SUPFAM" id="SSF50129">
    <property type="entry name" value="GroES-like"/>
    <property type="match status" value="1"/>
</dbReference>
<keyword evidence="5" id="KW-1185">Reference proteome</keyword>
<reference evidence="4 5" key="1">
    <citation type="journal article" date="2024" name="Int. J. Mol. Sci.">
        <title>Exploration of Alicyclobacillus spp. Genome in Search of Antibiotic Resistance.</title>
        <authorList>
            <person name="Bucka-Kolendo J."/>
            <person name="Kiousi D.E."/>
            <person name="Dekowska A."/>
            <person name="Mikolajczuk-Szczyrba A."/>
            <person name="Karadedos D.M."/>
            <person name="Michael P."/>
            <person name="Galanis A."/>
            <person name="Sokolowska B."/>
        </authorList>
    </citation>
    <scope>NUCLEOTIDE SEQUENCE [LARGE SCALE GENOMIC DNA]</scope>
    <source>
        <strain evidence="4 5">KKP 3000</strain>
    </source>
</reference>
<dbReference type="PANTHER" id="PTHR43401:SF3">
    <property type="entry name" value="L-GALACTONATE-5-DEHYDROGENASE"/>
    <property type="match status" value="1"/>
</dbReference>
<proteinExistence type="predicted"/>
<protein>
    <submittedName>
        <fullName evidence="4">Zinc-binding alcohol dehydrogenase family protein</fullName>
    </submittedName>
</protein>
<dbReference type="InterPro" id="IPR013149">
    <property type="entry name" value="ADH-like_C"/>
</dbReference>
<gene>
    <name evidence="4" type="ORF">KKP3000_001658</name>
</gene>
<dbReference type="Pfam" id="PF00107">
    <property type="entry name" value="ADH_zinc_N"/>
    <property type="match status" value="1"/>
</dbReference>
<dbReference type="Gene3D" id="3.40.50.720">
    <property type="entry name" value="NAD(P)-binding Rossmann-like Domain"/>
    <property type="match status" value="1"/>
</dbReference>
<dbReference type="Gene3D" id="3.90.180.10">
    <property type="entry name" value="Medium-chain alcohol dehydrogenases, catalytic domain"/>
    <property type="match status" value="1"/>
</dbReference>
<dbReference type="PANTHER" id="PTHR43401">
    <property type="entry name" value="L-THREONINE 3-DEHYDROGENASE"/>
    <property type="match status" value="1"/>
</dbReference>
<feature type="domain" description="Alcohol dehydrogenase-like N-terminal" evidence="3">
    <location>
        <begin position="23"/>
        <end position="130"/>
    </location>
</feature>
<dbReference type="Pfam" id="PF08240">
    <property type="entry name" value="ADH_N"/>
    <property type="match status" value="1"/>
</dbReference>
<feature type="domain" description="Alcohol dehydrogenase-like C-terminal" evidence="2">
    <location>
        <begin position="169"/>
        <end position="295"/>
    </location>
</feature>
<dbReference type="SUPFAM" id="SSF51735">
    <property type="entry name" value="NAD(P)-binding Rossmann-fold domains"/>
    <property type="match status" value="1"/>
</dbReference>
<sequence length="336" mass="36571">MGVVCRRPNELVRDQLPDPTLQDGQVIVRIRRIGVCGTDIHAYRGRQPFFTYPRILGHELAGEVVEVEENPYGIGSGDLVTLLPYFSCGTCIACKCGKPNCCTAVSVFGVHEDGGMCEYVSVPVEYVVKADGLTLDELATVECMSIGAHAVRRANLVPGERVLVIGGGPIGLGVMKFAKLAGADVTAMDINHQRLAFCDEWAAPHHAVVASEQAIEDIREITDFELPTAVFDATGNAQSMMSALGYLAHGGRLIYVGLVQADIAFSDPEFHKREATLLSSRNATIEDFQHVIQALKCRHLDTSAFITHRADLQSVVDTFEDWTRPESNVVKAMIEA</sequence>
<dbReference type="Proteomes" id="UP001579974">
    <property type="component" value="Unassembled WGS sequence"/>
</dbReference>
<evidence type="ECO:0000259" key="3">
    <source>
        <dbReference type="Pfam" id="PF08240"/>
    </source>
</evidence>
<evidence type="ECO:0000256" key="1">
    <source>
        <dbReference type="ARBA" id="ARBA00023002"/>
    </source>
</evidence>
<dbReference type="InterPro" id="IPR011032">
    <property type="entry name" value="GroES-like_sf"/>
</dbReference>
<accession>A0ABV5AJL0</accession>
<evidence type="ECO:0000313" key="4">
    <source>
        <dbReference type="EMBL" id="MFB5192455.1"/>
    </source>
</evidence>
<dbReference type="InterPro" id="IPR036291">
    <property type="entry name" value="NAD(P)-bd_dom_sf"/>
</dbReference>
<evidence type="ECO:0000313" key="5">
    <source>
        <dbReference type="Proteomes" id="UP001579974"/>
    </source>
</evidence>
<comment type="caution">
    <text evidence="4">The sequence shown here is derived from an EMBL/GenBank/DDBJ whole genome shotgun (WGS) entry which is preliminary data.</text>
</comment>
<dbReference type="InterPro" id="IPR013154">
    <property type="entry name" value="ADH-like_N"/>
</dbReference>
<dbReference type="EMBL" id="JBDXSU010000022">
    <property type="protein sequence ID" value="MFB5192455.1"/>
    <property type="molecule type" value="Genomic_DNA"/>
</dbReference>
<name>A0ABV5AJL0_9BACL</name>
<organism evidence="4 5">
    <name type="scientific">Alicyclobacillus fastidiosus</name>
    <dbReference type="NCBI Taxonomy" id="392011"/>
    <lineage>
        <taxon>Bacteria</taxon>
        <taxon>Bacillati</taxon>
        <taxon>Bacillota</taxon>
        <taxon>Bacilli</taxon>
        <taxon>Bacillales</taxon>
        <taxon>Alicyclobacillaceae</taxon>
        <taxon>Alicyclobacillus</taxon>
    </lineage>
</organism>
<keyword evidence="1" id="KW-0560">Oxidoreductase</keyword>